<reference evidence="2" key="1">
    <citation type="journal article" date="2019" name="Genome Biol. Evol.">
        <title>Complete Sequence of Succinamopine Ti-Plasmid pTiEU6 Reveals Its Evolutionary Relatedness with Nopaline-Type Ti-Plasmids.</title>
        <authorList>
            <person name="Shao S."/>
            <person name="van Heusden G.P.H."/>
            <person name="Hooykaas P.J.J."/>
        </authorList>
    </citation>
    <scope>NUCLEOTIDE SEQUENCE</scope>
    <source>
        <strain evidence="4">CFBP1935</strain>
        <strain evidence="3">CFBP2178</strain>
        <strain evidence="2">Sule1</strain>
        <plasmid evidence="4">pTiCFBP1935</plasmid>
        <plasmid evidence="3">pTiCFBP2178</plasmid>
        <plasmid evidence="2">pTiSule1</plasmid>
    </source>
</reference>
<sequence>MACQRTAVEHGSRLPDGAIGSSLLIITGRFTAYETFSVDLFTTVNTEASLDEVQRGERRMVGRFSLSIRMAVYWINPINLFRLLYRIDIRDVYDDCLVVRSHQDALEHVVRIGIDFLVRYVRRHEDEVAWSRLRDIFQMIPPAHTGLATDHENNAFERTVVVDPGLGVRLDCDGACPDFLCADAGMIDGCLPEHARRLGRVGIELVALDDTDPVVLPMVRVMVVVVMVVAHGAVLLR</sequence>
<evidence type="ECO:0000313" key="3">
    <source>
        <dbReference type="EMBL" id="QEG97222.1"/>
    </source>
</evidence>
<geneLocation type="plasmid" evidence="3">
    <name>pTiCFBP2178</name>
</geneLocation>
<keyword evidence="1" id="KW-1133">Transmembrane helix</keyword>
<dbReference type="EMBL" id="MK439381">
    <property type="protein sequence ID" value="QEG97020.1"/>
    <property type="molecule type" value="Genomic_DNA"/>
</dbReference>
<evidence type="ECO:0000256" key="1">
    <source>
        <dbReference type="SAM" id="Phobius"/>
    </source>
</evidence>
<keyword evidence="2" id="KW-0614">Plasmid</keyword>
<keyword evidence="1" id="KW-0812">Transmembrane</keyword>
<dbReference type="AlphaFoldDB" id="A0A5B9SYZ0"/>
<dbReference type="EMBL" id="MK439383">
    <property type="protein sequence ID" value="QEG97424.1"/>
    <property type="molecule type" value="Genomic_DNA"/>
</dbReference>
<geneLocation type="plasmid" evidence="4">
    <name>pTiCFBP1935</name>
</geneLocation>
<feature type="transmembrane region" description="Helical" evidence="1">
    <location>
        <begin position="214"/>
        <end position="236"/>
    </location>
</feature>
<protein>
    <submittedName>
        <fullName evidence="2">Uncharacterized protein</fullName>
    </submittedName>
</protein>
<evidence type="ECO:0000313" key="2">
    <source>
        <dbReference type="EMBL" id="QEG97020.1"/>
    </source>
</evidence>
<accession>A0A5B9SYZ0</accession>
<dbReference type="EMBL" id="MK439382">
    <property type="protein sequence ID" value="QEG97222.1"/>
    <property type="molecule type" value="Genomic_DNA"/>
</dbReference>
<name>A0A5B9SYZ0_AGRTU</name>
<keyword evidence="1" id="KW-0472">Membrane</keyword>
<proteinExistence type="predicted"/>
<evidence type="ECO:0000313" key="4">
    <source>
        <dbReference type="EMBL" id="QEG97424.1"/>
    </source>
</evidence>
<geneLocation type="plasmid" evidence="2">
    <name>pTiSule1</name>
</geneLocation>
<organism evidence="2">
    <name type="scientific">Agrobacterium tumefaciens</name>
    <dbReference type="NCBI Taxonomy" id="358"/>
    <lineage>
        <taxon>Bacteria</taxon>
        <taxon>Pseudomonadati</taxon>
        <taxon>Pseudomonadota</taxon>
        <taxon>Alphaproteobacteria</taxon>
        <taxon>Hyphomicrobiales</taxon>
        <taxon>Rhizobiaceae</taxon>
        <taxon>Rhizobium/Agrobacterium group</taxon>
        <taxon>Agrobacterium</taxon>
        <taxon>Agrobacterium tumefaciens complex</taxon>
    </lineage>
</organism>
<gene>
    <name evidence="4" type="ORF">AgrTiCFBP1935_00097</name>
    <name evidence="3" type="ORF">AgrTiCFBP2178_00097</name>
    <name evidence="2" type="ORF">AgrTiSule1_00097</name>
</gene>